<dbReference type="PANTHER" id="PTHR43283">
    <property type="entry name" value="BETA-LACTAMASE-RELATED"/>
    <property type="match status" value="1"/>
</dbReference>
<reference evidence="2 3" key="2">
    <citation type="submission" date="2019-08" db="EMBL/GenBank/DDBJ databases">
        <authorList>
            <person name="Henke P."/>
        </authorList>
    </citation>
    <scope>NUCLEOTIDE SEQUENCE [LARGE SCALE GENOMIC DNA]</scope>
    <source>
        <strain evidence="2">Phe10_nw2017</strain>
    </source>
</reference>
<dbReference type="Gene3D" id="3.40.710.10">
    <property type="entry name" value="DD-peptidase/beta-lactamase superfamily"/>
    <property type="match status" value="1"/>
</dbReference>
<proteinExistence type="predicted"/>
<dbReference type="Pfam" id="PF00144">
    <property type="entry name" value="Beta-lactamase"/>
    <property type="match status" value="1"/>
</dbReference>
<accession>A0A5C6M6K7</accession>
<dbReference type="PANTHER" id="PTHR43283:SF3">
    <property type="entry name" value="BETA-LACTAMASE FAMILY PROTEIN (AFU_ORTHOLOGUE AFUA_5G07500)"/>
    <property type="match status" value="1"/>
</dbReference>
<protein>
    <submittedName>
        <fullName evidence="2">AmpC CubicO group peptidase S12</fullName>
    </submittedName>
</protein>
<dbReference type="EMBL" id="SRHE01000180">
    <property type="protein sequence ID" value="TWW09779.1"/>
    <property type="molecule type" value="Genomic_DNA"/>
</dbReference>
<keyword evidence="3" id="KW-1185">Reference proteome</keyword>
<evidence type="ECO:0000259" key="1">
    <source>
        <dbReference type="Pfam" id="PF00144"/>
    </source>
</evidence>
<reference evidence="2 3" key="1">
    <citation type="submission" date="2019-08" db="EMBL/GenBank/DDBJ databases">
        <title>100 year-old enigma solved: identification of Planctomyces bekefii, the type genus and species of the phylum Planctomycetes.</title>
        <authorList>
            <person name="Svetlana D.N."/>
            <person name="Overmann J."/>
        </authorList>
    </citation>
    <scope>NUCLEOTIDE SEQUENCE [LARGE SCALE GENOMIC DNA]</scope>
    <source>
        <strain evidence="2">Phe10_nw2017</strain>
    </source>
</reference>
<dbReference type="InterPro" id="IPR001466">
    <property type="entry name" value="Beta-lactam-related"/>
</dbReference>
<sequence length="660" mass="71467">MTLVANADAVVLATAHGQADLASGRAMVRNTIFRVASMTKPMTAAALMRLVATGKVQPSDPVSKFLPAFAEQRLQDGTVVRPITIQDILTHSAGLAGSSGLNGDRTLAQEVDALAAKPLQSAPGSRWQYSSGLTVAGRIVEVVSGMPFEQYLQEQICRPLGMNDTAFVLTAEQSGRLAVTYRPGAEGRLQPVEIPDPTQVRMPNPSGGLYSTVDDMAKFFQAVLREWQGAGGNVVGSAELVRQMLTPQTGDLVTGFTPGNAWGLGWCVVRQPQGVTRLLSPGTFGHGGAWGTQAWVDPVRGLVLLLMIQRTEFGNSDASEVRDAFNEAVITSYRGNPVESARVVPFLGYQNAVHLQLGSTRAVLCPEVGGRVVSFSADGDEMMFVDERERNWRPGNPPSASAGRFDIGPELVIPKHPALWSGPWSWEITGPGAARLVSVRDEATGVQLLRDFRLRPVVSRPSDDAAATVSSAVLECRQVIMNVSHRVVEYCHWGRSFSPGGGICVIPLGTRPSRFPSKYVMYEEQGINPSAVDERIRERDGFLEILAPPRRPKLGFDTFGGWLAYVQPSNRVFIKRFAAYPDQVYNEAAGLTLSVWYPQQGGMIELEPIGPRERLEPGQTAEFTEEWSVGRFAYPAAGQQIDLVRLQQLVESAAAGAAGR</sequence>
<feature type="domain" description="Beta-lactamase-related" evidence="1">
    <location>
        <begin position="4"/>
        <end position="318"/>
    </location>
</feature>
<organism evidence="2 3">
    <name type="scientific">Planctomyces bekefii</name>
    <dbReference type="NCBI Taxonomy" id="1653850"/>
    <lineage>
        <taxon>Bacteria</taxon>
        <taxon>Pseudomonadati</taxon>
        <taxon>Planctomycetota</taxon>
        <taxon>Planctomycetia</taxon>
        <taxon>Planctomycetales</taxon>
        <taxon>Planctomycetaceae</taxon>
        <taxon>Planctomyces</taxon>
    </lineage>
</organism>
<name>A0A5C6M6K7_9PLAN</name>
<evidence type="ECO:0000313" key="3">
    <source>
        <dbReference type="Proteomes" id="UP000321083"/>
    </source>
</evidence>
<dbReference type="InterPro" id="IPR012338">
    <property type="entry name" value="Beta-lactam/transpept-like"/>
</dbReference>
<comment type="caution">
    <text evidence="2">The sequence shown here is derived from an EMBL/GenBank/DDBJ whole genome shotgun (WGS) entry which is preliminary data.</text>
</comment>
<gene>
    <name evidence="2" type="ORF">E3A20_10890</name>
</gene>
<dbReference type="SUPFAM" id="SSF56601">
    <property type="entry name" value="beta-lactamase/transpeptidase-like"/>
    <property type="match status" value="1"/>
</dbReference>
<dbReference type="InterPro" id="IPR050789">
    <property type="entry name" value="Diverse_Enzym_Activities"/>
</dbReference>
<dbReference type="Proteomes" id="UP000321083">
    <property type="component" value="Unassembled WGS sequence"/>
</dbReference>
<evidence type="ECO:0000313" key="2">
    <source>
        <dbReference type="EMBL" id="TWW09779.1"/>
    </source>
</evidence>
<dbReference type="AlphaFoldDB" id="A0A5C6M6K7"/>